<dbReference type="RefSeq" id="WP_345652756.1">
    <property type="nucleotide sequence ID" value="NZ_BAABLY010000082.1"/>
</dbReference>
<sequence>MQSPSSQEIKLNGIPDPVMVELADVPMSRIPGVLATDGVACQAAKFHSPTPLLLHPVVVDDREFLLCGVCRDQLAVLQLVGGTAAPWPVRRSFGNALRHLLESDHLN</sequence>
<protein>
    <submittedName>
        <fullName evidence="1">Uncharacterized protein</fullName>
    </submittedName>
</protein>
<keyword evidence="2" id="KW-1185">Reference proteome</keyword>
<comment type="caution">
    <text evidence="1">The sequence shown here is derived from an EMBL/GenBank/DDBJ whole genome shotgun (WGS) entry which is preliminary data.</text>
</comment>
<reference evidence="1 2" key="1">
    <citation type="submission" date="2024-03" db="EMBL/GenBank/DDBJ databases">
        <title>Draft genome sequence of Pseudonocardia tropica JCM 19149.</title>
        <authorList>
            <person name="Butdee W."/>
            <person name="Duangmal K."/>
        </authorList>
    </citation>
    <scope>NUCLEOTIDE SEQUENCE [LARGE SCALE GENOMIC DNA]</scope>
    <source>
        <strain evidence="1 2">JCM 19149</strain>
    </source>
</reference>
<name>A0ABV1JSW5_9PSEU</name>
<organism evidence="1 2">
    <name type="scientific">Pseudonocardia tropica</name>
    <dbReference type="NCBI Taxonomy" id="681289"/>
    <lineage>
        <taxon>Bacteria</taxon>
        <taxon>Bacillati</taxon>
        <taxon>Actinomycetota</taxon>
        <taxon>Actinomycetes</taxon>
        <taxon>Pseudonocardiales</taxon>
        <taxon>Pseudonocardiaceae</taxon>
        <taxon>Pseudonocardia</taxon>
    </lineage>
</organism>
<evidence type="ECO:0000313" key="1">
    <source>
        <dbReference type="EMBL" id="MEQ3538771.1"/>
    </source>
</evidence>
<dbReference type="Proteomes" id="UP001464923">
    <property type="component" value="Unassembled WGS sequence"/>
</dbReference>
<proteinExistence type="predicted"/>
<evidence type="ECO:0000313" key="2">
    <source>
        <dbReference type="Proteomes" id="UP001464923"/>
    </source>
</evidence>
<accession>A0ABV1JSW5</accession>
<gene>
    <name evidence="1" type="ORF">WHI96_08055</name>
</gene>
<dbReference type="EMBL" id="JBEDNP010000004">
    <property type="protein sequence ID" value="MEQ3538771.1"/>
    <property type="molecule type" value="Genomic_DNA"/>
</dbReference>